<dbReference type="NCBIfam" id="TIGR00093">
    <property type="entry name" value="pseudouridine synthase"/>
    <property type="match status" value="1"/>
</dbReference>
<dbReference type="Proteomes" id="UP000053577">
    <property type="component" value="Unassembled WGS sequence"/>
</dbReference>
<dbReference type="PROSITE" id="PS01149">
    <property type="entry name" value="PSI_RSU"/>
    <property type="match status" value="1"/>
</dbReference>
<dbReference type="EMBL" id="JGYD01000026">
    <property type="protein sequence ID" value="KSV16408.1"/>
    <property type="molecule type" value="Genomic_DNA"/>
</dbReference>
<dbReference type="InterPro" id="IPR006145">
    <property type="entry name" value="PsdUridine_synth_RsuA/RluA"/>
</dbReference>
<dbReference type="PANTHER" id="PTHR47683">
    <property type="entry name" value="PSEUDOURIDINE SYNTHASE FAMILY PROTEIN-RELATED"/>
    <property type="match status" value="1"/>
</dbReference>
<dbReference type="InterPro" id="IPR042092">
    <property type="entry name" value="PsdUridine_s_RsuA/RluB/E/F_cat"/>
</dbReference>
<dbReference type="GO" id="GO:0000455">
    <property type="term" value="P:enzyme-directed rRNA pseudouridine synthesis"/>
    <property type="evidence" value="ECO:0007669"/>
    <property type="project" value="UniProtKB-ARBA"/>
</dbReference>
<dbReference type="InterPro" id="IPR050343">
    <property type="entry name" value="RsuA_PseudoU_synthase"/>
</dbReference>
<reference evidence="6 7" key="1">
    <citation type="journal article" date="2015" name="Sci. Rep.">
        <title>A comparative genomics and reductive dehalogenase gene transcription study of two chloroethene-respiring bacteria, Dehalococcoides mccartyi strains MB and 11a.</title>
        <authorList>
            <person name="Low A."/>
            <person name="Shen Z."/>
            <person name="Cheng D."/>
            <person name="Rogers M.J."/>
            <person name="Lee P.K."/>
            <person name="He J."/>
        </authorList>
    </citation>
    <scope>NUCLEOTIDE SEQUENCE [LARGE SCALE GENOMIC DNA]</scope>
    <source>
        <strain evidence="6 7">MB</strain>
    </source>
</reference>
<dbReference type="InterPro" id="IPR018496">
    <property type="entry name" value="PsdUridine_synth_RsuA/RluB_CS"/>
</dbReference>
<evidence type="ECO:0000256" key="3">
    <source>
        <dbReference type="PROSITE-ProRule" id="PRU00182"/>
    </source>
</evidence>
<dbReference type="Gene3D" id="3.30.70.580">
    <property type="entry name" value="Pseudouridine synthase I, catalytic domain, N-terminal subdomain"/>
    <property type="match status" value="1"/>
</dbReference>
<dbReference type="PATRIC" id="fig|61435.5.peg.806"/>
<keyword evidence="2 4" id="KW-0413">Isomerase</keyword>
<dbReference type="Gene3D" id="3.30.70.1560">
    <property type="entry name" value="Alpha-L RNA-binding motif"/>
    <property type="match status" value="1"/>
</dbReference>
<dbReference type="AlphaFoldDB" id="A0A0V8LXY6"/>
<comment type="caution">
    <text evidence="6">The sequence shown here is derived from an EMBL/GenBank/DDBJ whole genome shotgun (WGS) entry which is preliminary data.</text>
</comment>
<gene>
    <name evidence="6" type="ORF">DA01_04040</name>
</gene>
<dbReference type="InterPro" id="IPR036986">
    <property type="entry name" value="S4_RNA-bd_sf"/>
</dbReference>
<dbReference type="SUPFAM" id="SSF55120">
    <property type="entry name" value="Pseudouridine synthase"/>
    <property type="match status" value="1"/>
</dbReference>
<dbReference type="InterPro" id="IPR000748">
    <property type="entry name" value="PsdUridine_synth_RsuA/RluB/E/F"/>
</dbReference>
<evidence type="ECO:0000259" key="5">
    <source>
        <dbReference type="SMART" id="SM00363"/>
    </source>
</evidence>
<dbReference type="EC" id="5.4.99.-" evidence="4"/>
<evidence type="ECO:0000256" key="1">
    <source>
        <dbReference type="ARBA" id="ARBA00008348"/>
    </source>
</evidence>
<evidence type="ECO:0000313" key="6">
    <source>
        <dbReference type="EMBL" id="KSV16408.1"/>
    </source>
</evidence>
<name>A0A0V8LXY6_9CHLR</name>
<dbReference type="OrthoDB" id="9807213at2"/>
<dbReference type="Pfam" id="PF00849">
    <property type="entry name" value="PseudoU_synth_2"/>
    <property type="match status" value="1"/>
</dbReference>
<accession>A0A0V8LXY6</accession>
<dbReference type="InterPro" id="IPR020094">
    <property type="entry name" value="TruA/RsuA/RluB/E/F_N"/>
</dbReference>
<evidence type="ECO:0000256" key="2">
    <source>
        <dbReference type="ARBA" id="ARBA00023235"/>
    </source>
</evidence>
<dbReference type="GO" id="GO:0120159">
    <property type="term" value="F:rRNA pseudouridine synthase activity"/>
    <property type="evidence" value="ECO:0007669"/>
    <property type="project" value="UniProtKB-ARBA"/>
</dbReference>
<dbReference type="SMART" id="SM00363">
    <property type="entry name" value="S4"/>
    <property type="match status" value="1"/>
</dbReference>
<dbReference type="Pfam" id="PF01479">
    <property type="entry name" value="S4"/>
    <property type="match status" value="1"/>
</dbReference>
<keyword evidence="3" id="KW-0694">RNA-binding</keyword>
<dbReference type="InterPro" id="IPR002942">
    <property type="entry name" value="S4_RNA-bd"/>
</dbReference>
<sequence>MSYNASSGTPLVKVLVEARLGSRRKMAEAIKQGLVTLNGQKAESYSQPVNTQKDKVTFEGKPVELSRIRRIYLMLNKPPEIVSTTSDELGCKTVMDLLHRRYEGAGLFPVGRLDEATTGLLLLTNDGEMTNRLTHPSYEIEKEYLISIDAALTQADKESLEKGMLLDDGLTSPARLSRVTDEPPYNYKLIIHEGKKRIVRRMFAHLGYQIKALKRSRIATLRLGKLEEGKTRELTPGEIAALKRITRIK</sequence>
<dbReference type="PANTHER" id="PTHR47683:SF2">
    <property type="entry name" value="RNA-BINDING S4 DOMAIN-CONTAINING PROTEIN"/>
    <property type="match status" value="1"/>
</dbReference>
<dbReference type="eggNOG" id="COG1187">
    <property type="taxonomic scope" value="Bacteria"/>
</dbReference>
<dbReference type="GO" id="GO:0003723">
    <property type="term" value="F:RNA binding"/>
    <property type="evidence" value="ECO:0007669"/>
    <property type="project" value="UniProtKB-KW"/>
</dbReference>
<dbReference type="Gene3D" id="3.10.290.10">
    <property type="entry name" value="RNA-binding S4 domain"/>
    <property type="match status" value="1"/>
</dbReference>
<dbReference type="CDD" id="cd02870">
    <property type="entry name" value="PseudoU_synth_RsuA_like"/>
    <property type="match status" value="1"/>
</dbReference>
<dbReference type="PROSITE" id="PS50889">
    <property type="entry name" value="S4"/>
    <property type="match status" value="1"/>
</dbReference>
<dbReference type="SUPFAM" id="SSF55174">
    <property type="entry name" value="Alpha-L RNA-binding motif"/>
    <property type="match status" value="1"/>
</dbReference>
<proteinExistence type="inferred from homology"/>
<organism evidence="6 7">
    <name type="scientific">Dehalococcoides mccartyi</name>
    <dbReference type="NCBI Taxonomy" id="61435"/>
    <lineage>
        <taxon>Bacteria</taxon>
        <taxon>Bacillati</taxon>
        <taxon>Chloroflexota</taxon>
        <taxon>Dehalococcoidia</taxon>
        <taxon>Dehalococcoidales</taxon>
        <taxon>Dehalococcoidaceae</taxon>
        <taxon>Dehalococcoides</taxon>
    </lineage>
</organism>
<feature type="domain" description="RNA-binding S4" evidence="5">
    <location>
        <begin position="9"/>
        <end position="73"/>
    </location>
</feature>
<evidence type="ECO:0000256" key="4">
    <source>
        <dbReference type="RuleBase" id="RU003887"/>
    </source>
</evidence>
<dbReference type="CDD" id="cd00165">
    <property type="entry name" value="S4"/>
    <property type="match status" value="1"/>
</dbReference>
<dbReference type="InterPro" id="IPR020103">
    <property type="entry name" value="PsdUridine_synth_cat_dom_sf"/>
</dbReference>
<comment type="similarity">
    <text evidence="1 4">Belongs to the pseudouridine synthase RsuA family.</text>
</comment>
<protein>
    <recommendedName>
        <fullName evidence="4">Pseudouridine synthase</fullName>
        <ecNumber evidence="4">5.4.99.-</ecNumber>
    </recommendedName>
</protein>
<evidence type="ECO:0000313" key="7">
    <source>
        <dbReference type="Proteomes" id="UP000053577"/>
    </source>
</evidence>